<dbReference type="RefSeq" id="WP_037491719.1">
    <property type="nucleotide sequence ID" value="NZ_JFZV01000012.1"/>
</dbReference>
<sequence length="113" mass="13541">MNVKPPSAAFLLRDEEMIEEPEDFEQKIYKKITDGDELSNDELREVISCFHVYEEIINSHRWFEDIRSIVLLNDKYYAIDWRRGLTKKQSISYKNQPYEVVKTVKVVVDWEPV</sequence>
<keyword evidence="2" id="KW-1185">Reference proteome</keyword>
<gene>
    <name evidence="1" type="ORF">SALWKB29_1921</name>
</gene>
<organism evidence="1 2">
    <name type="scientific">Snodgrassella communis</name>
    <dbReference type="NCBI Taxonomy" id="2946699"/>
    <lineage>
        <taxon>Bacteria</taxon>
        <taxon>Pseudomonadati</taxon>
        <taxon>Pseudomonadota</taxon>
        <taxon>Betaproteobacteria</taxon>
        <taxon>Neisseriales</taxon>
        <taxon>Neisseriaceae</taxon>
        <taxon>Snodgrassella</taxon>
    </lineage>
</organism>
<comment type="caution">
    <text evidence="1">The sequence shown here is derived from an EMBL/GenBank/DDBJ whole genome shotgun (WGS) entry which is preliminary data.</text>
</comment>
<evidence type="ECO:0000313" key="2">
    <source>
        <dbReference type="Proteomes" id="UP000027170"/>
    </source>
</evidence>
<dbReference type="OrthoDB" id="4272602at2"/>
<reference evidence="1 2" key="1">
    <citation type="submission" date="2014-03" db="EMBL/GenBank/DDBJ databases">
        <title>The genomes of two eusocial bee gut symbionts.</title>
        <authorList>
            <person name="Kwong W.K."/>
            <person name="Engel P."/>
            <person name="Koch H."/>
            <person name="Moran N.A."/>
        </authorList>
    </citation>
    <scope>NUCLEOTIDE SEQUENCE [LARGE SCALE GENOMIC DNA]</scope>
    <source>
        <strain evidence="2">wkB29</strain>
    </source>
</reference>
<evidence type="ECO:0000313" key="1">
    <source>
        <dbReference type="EMBL" id="KDN14019.1"/>
    </source>
</evidence>
<protein>
    <submittedName>
        <fullName evidence="1">Uncharacterized protein</fullName>
    </submittedName>
</protein>
<dbReference type="AlphaFoldDB" id="A0A836Z5E6"/>
<proteinExistence type="predicted"/>
<name>A0A836Z5E6_9NEIS</name>
<dbReference type="EMBL" id="JFZV01000012">
    <property type="protein sequence ID" value="KDN14019.1"/>
    <property type="molecule type" value="Genomic_DNA"/>
</dbReference>
<dbReference type="Proteomes" id="UP000027170">
    <property type="component" value="Unassembled WGS sequence"/>
</dbReference>
<accession>A0A836Z5E6</accession>